<reference evidence="2 3" key="1">
    <citation type="submission" date="2015-04" db="EMBL/GenBank/DDBJ databases">
        <authorList>
            <person name="Heijne W.H."/>
            <person name="Fedorova N.D."/>
            <person name="Nierman W.C."/>
            <person name="Vollebregt A.W."/>
            <person name="Zhao Z."/>
            <person name="Wu L."/>
            <person name="Kumar M."/>
            <person name="Stam H."/>
            <person name="van den Berg M.A."/>
            <person name="Pel H.J."/>
        </authorList>
    </citation>
    <scope>NUCLEOTIDE SEQUENCE [LARGE SCALE GENOMIC DNA]</scope>
    <source>
        <strain evidence="2 3">CBS 393.64</strain>
    </source>
</reference>
<keyword evidence="1" id="KW-0812">Transmembrane</keyword>
<gene>
    <name evidence="2" type="ORF">T310_8057</name>
</gene>
<dbReference type="AlphaFoldDB" id="A0A0F4YJE5"/>
<sequence length="93" mass="10218">MSLPRTPTQDGVCIRALLTGLKTPLDIRQLRRPLKVPLSTGRPLIDMGRCCTIRKPREEARLGCDFGGSIIEIIIITITGVFGFTIVMGHLCV</sequence>
<proteinExistence type="predicted"/>
<protein>
    <submittedName>
        <fullName evidence="2">Uncharacterized protein</fullName>
    </submittedName>
</protein>
<name>A0A0F4YJE5_RASE3</name>
<feature type="transmembrane region" description="Helical" evidence="1">
    <location>
        <begin position="70"/>
        <end position="91"/>
    </location>
</feature>
<evidence type="ECO:0000313" key="2">
    <source>
        <dbReference type="EMBL" id="KKA18011.1"/>
    </source>
</evidence>
<keyword evidence="3" id="KW-1185">Reference proteome</keyword>
<dbReference type="GeneID" id="25320318"/>
<dbReference type="RefSeq" id="XP_013324623.1">
    <property type="nucleotide sequence ID" value="XM_013469169.1"/>
</dbReference>
<keyword evidence="1" id="KW-1133">Transmembrane helix</keyword>
<evidence type="ECO:0000313" key="3">
    <source>
        <dbReference type="Proteomes" id="UP000053958"/>
    </source>
</evidence>
<accession>A0A0F4YJE5</accession>
<dbReference type="Proteomes" id="UP000053958">
    <property type="component" value="Unassembled WGS sequence"/>
</dbReference>
<dbReference type="EMBL" id="LASV01000514">
    <property type="protein sequence ID" value="KKA18011.1"/>
    <property type="molecule type" value="Genomic_DNA"/>
</dbReference>
<evidence type="ECO:0000256" key="1">
    <source>
        <dbReference type="SAM" id="Phobius"/>
    </source>
</evidence>
<keyword evidence="1" id="KW-0472">Membrane</keyword>
<comment type="caution">
    <text evidence="2">The sequence shown here is derived from an EMBL/GenBank/DDBJ whole genome shotgun (WGS) entry which is preliminary data.</text>
</comment>
<organism evidence="2 3">
    <name type="scientific">Rasamsonia emersonii (strain ATCC 16479 / CBS 393.64 / IMI 116815)</name>
    <dbReference type="NCBI Taxonomy" id="1408163"/>
    <lineage>
        <taxon>Eukaryota</taxon>
        <taxon>Fungi</taxon>
        <taxon>Dikarya</taxon>
        <taxon>Ascomycota</taxon>
        <taxon>Pezizomycotina</taxon>
        <taxon>Eurotiomycetes</taxon>
        <taxon>Eurotiomycetidae</taxon>
        <taxon>Eurotiales</taxon>
        <taxon>Trichocomaceae</taxon>
        <taxon>Rasamsonia</taxon>
    </lineage>
</organism>